<dbReference type="GO" id="GO:0005737">
    <property type="term" value="C:cytoplasm"/>
    <property type="evidence" value="ECO:0007669"/>
    <property type="project" value="TreeGrafter"/>
</dbReference>
<dbReference type="PANTHER" id="PTHR43078:SF6">
    <property type="entry name" value="UDP-GLUCURONIC ACID DECARBOXYLASE 1"/>
    <property type="match status" value="1"/>
</dbReference>
<accession>A0A0F9JY22</accession>
<keyword evidence="4" id="KW-0456">Lyase</keyword>
<dbReference type="GO" id="GO:0042732">
    <property type="term" value="P:D-xylose metabolic process"/>
    <property type="evidence" value="ECO:0007669"/>
    <property type="project" value="InterPro"/>
</dbReference>
<dbReference type="GO" id="GO:0070403">
    <property type="term" value="F:NAD+ binding"/>
    <property type="evidence" value="ECO:0007669"/>
    <property type="project" value="InterPro"/>
</dbReference>
<dbReference type="InterPro" id="IPR001509">
    <property type="entry name" value="Epimerase_deHydtase"/>
</dbReference>
<keyword evidence="3" id="KW-0520">NAD</keyword>
<comment type="caution">
    <text evidence="6">The sequence shown here is derived from an EMBL/GenBank/DDBJ whole genome shotgun (WGS) entry which is preliminary data.</text>
</comment>
<proteinExistence type="predicted"/>
<keyword evidence="2" id="KW-0210">Decarboxylase</keyword>
<dbReference type="SUPFAM" id="SSF51735">
    <property type="entry name" value="NAD(P)-binding Rossmann-fold domains"/>
    <property type="match status" value="1"/>
</dbReference>
<evidence type="ECO:0000259" key="5">
    <source>
        <dbReference type="Pfam" id="PF01370"/>
    </source>
</evidence>
<dbReference type="GO" id="GO:0048040">
    <property type="term" value="F:UDP-glucuronate decarboxylase activity"/>
    <property type="evidence" value="ECO:0007669"/>
    <property type="project" value="TreeGrafter"/>
</dbReference>
<dbReference type="AlphaFoldDB" id="A0A0F9JY22"/>
<comment type="cofactor">
    <cofactor evidence="1">
        <name>NAD(+)</name>
        <dbReference type="ChEBI" id="CHEBI:57540"/>
    </cofactor>
</comment>
<dbReference type="Pfam" id="PF01370">
    <property type="entry name" value="Epimerase"/>
    <property type="match status" value="1"/>
</dbReference>
<dbReference type="Gene3D" id="3.40.50.720">
    <property type="entry name" value="NAD(P)-binding Rossmann-like Domain"/>
    <property type="match status" value="1"/>
</dbReference>
<evidence type="ECO:0000256" key="3">
    <source>
        <dbReference type="ARBA" id="ARBA00023027"/>
    </source>
</evidence>
<gene>
    <name evidence="6" type="ORF">LCGC14_1472040</name>
</gene>
<reference evidence="6" key="1">
    <citation type="journal article" date="2015" name="Nature">
        <title>Complex archaea that bridge the gap between prokaryotes and eukaryotes.</title>
        <authorList>
            <person name="Spang A."/>
            <person name="Saw J.H."/>
            <person name="Jorgensen S.L."/>
            <person name="Zaremba-Niedzwiedzka K."/>
            <person name="Martijn J."/>
            <person name="Lind A.E."/>
            <person name="van Eijk R."/>
            <person name="Schleper C."/>
            <person name="Guy L."/>
            <person name="Ettema T.J."/>
        </authorList>
    </citation>
    <scope>NUCLEOTIDE SEQUENCE</scope>
</reference>
<dbReference type="PANTHER" id="PTHR43078">
    <property type="entry name" value="UDP-GLUCURONIC ACID DECARBOXYLASE-RELATED"/>
    <property type="match status" value="1"/>
</dbReference>
<evidence type="ECO:0000313" key="6">
    <source>
        <dbReference type="EMBL" id="KKM67341.1"/>
    </source>
</evidence>
<evidence type="ECO:0000256" key="2">
    <source>
        <dbReference type="ARBA" id="ARBA00022793"/>
    </source>
</evidence>
<sequence length="66" mass="7168">MKILVTGGAGFIASNLVDNLISHKHNVIVIDNLSTGKKENINPKATFFKEDISNAGTGRNIFKRKA</sequence>
<dbReference type="InterPro" id="IPR036291">
    <property type="entry name" value="NAD(P)-bd_dom_sf"/>
</dbReference>
<organism evidence="6">
    <name type="scientific">marine sediment metagenome</name>
    <dbReference type="NCBI Taxonomy" id="412755"/>
    <lineage>
        <taxon>unclassified sequences</taxon>
        <taxon>metagenomes</taxon>
        <taxon>ecological metagenomes</taxon>
    </lineage>
</organism>
<name>A0A0F9JY22_9ZZZZ</name>
<protein>
    <recommendedName>
        <fullName evidence="5">NAD-dependent epimerase/dehydratase domain-containing protein</fullName>
    </recommendedName>
</protein>
<feature type="domain" description="NAD-dependent epimerase/dehydratase" evidence="5">
    <location>
        <begin position="3"/>
        <end position="64"/>
    </location>
</feature>
<evidence type="ECO:0000256" key="1">
    <source>
        <dbReference type="ARBA" id="ARBA00001911"/>
    </source>
</evidence>
<dbReference type="EMBL" id="LAZR01010364">
    <property type="protein sequence ID" value="KKM67341.1"/>
    <property type="molecule type" value="Genomic_DNA"/>
</dbReference>
<evidence type="ECO:0000256" key="4">
    <source>
        <dbReference type="ARBA" id="ARBA00023239"/>
    </source>
</evidence>
<dbReference type="InterPro" id="IPR044516">
    <property type="entry name" value="UXS-like"/>
</dbReference>